<dbReference type="InParanoid" id="A8NCQ9"/>
<proteinExistence type="predicted"/>
<organism evidence="2 3">
    <name type="scientific">Coprinopsis cinerea (strain Okayama-7 / 130 / ATCC MYA-4618 / FGSC 9003)</name>
    <name type="common">Inky cap fungus</name>
    <name type="synonym">Hormographiella aspergillata</name>
    <dbReference type="NCBI Taxonomy" id="240176"/>
    <lineage>
        <taxon>Eukaryota</taxon>
        <taxon>Fungi</taxon>
        <taxon>Dikarya</taxon>
        <taxon>Basidiomycota</taxon>
        <taxon>Agaricomycotina</taxon>
        <taxon>Agaricomycetes</taxon>
        <taxon>Agaricomycetidae</taxon>
        <taxon>Agaricales</taxon>
        <taxon>Agaricineae</taxon>
        <taxon>Psathyrellaceae</taxon>
        <taxon>Coprinopsis</taxon>
    </lineage>
</organism>
<comment type="caution">
    <text evidence="2">The sequence shown here is derived from an EMBL/GenBank/DDBJ whole genome shotgun (WGS) entry which is preliminary data.</text>
</comment>
<feature type="transmembrane region" description="Helical" evidence="1">
    <location>
        <begin position="50"/>
        <end position="72"/>
    </location>
</feature>
<evidence type="ECO:0000313" key="2">
    <source>
        <dbReference type="EMBL" id="EAU89352.1"/>
    </source>
</evidence>
<dbReference type="VEuPathDB" id="FungiDB:CC1G_03617"/>
<evidence type="ECO:0000313" key="3">
    <source>
        <dbReference type="Proteomes" id="UP000001861"/>
    </source>
</evidence>
<dbReference type="OrthoDB" id="5421757at2759"/>
<reference evidence="2 3" key="1">
    <citation type="journal article" date="2010" name="Proc. Natl. Acad. Sci. U.S.A.">
        <title>Insights into evolution of multicellular fungi from the assembled chromosomes of the mushroom Coprinopsis cinerea (Coprinus cinereus).</title>
        <authorList>
            <person name="Stajich J.E."/>
            <person name="Wilke S.K."/>
            <person name="Ahren D."/>
            <person name="Au C.H."/>
            <person name="Birren B.W."/>
            <person name="Borodovsky M."/>
            <person name="Burns C."/>
            <person name="Canback B."/>
            <person name="Casselton L.A."/>
            <person name="Cheng C.K."/>
            <person name="Deng J."/>
            <person name="Dietrich F.S."/>
            <person name="Fargo D.C."/>
            <person name="Farman M.L."/>
            <person name="Gathman A.C."/>
            <person name="Goldberg J."/>
            <person name="Guigo R."/>
            <person name="Hoegger P.J."/>
            <person name="Hooker J.B."/>
            <person name="Huggins A."/>
            <person name="James T.Y."/>
            <person name="Kamada T."/>
            <person name="Kilaru S."/>
            <person name="Kodira C."/>
            <person name="Kues U."/>
            <person name="Kupfer D."/>
            <person name="Kwan H.S."/>
            <person name="Lomsadze A."/>
            <person name="Li W."/>
            <person name="Lilly W.W."/>
            <person name="Ma L.J."/>
            <person name="Mackey A.J."/>
            <person name="Manning G."/>
            <person name="Martin F."/>
            <person name="Muraguchi H."/>
            <person name="Natvig D.O."/>
            <person name="Palmerini H."/>
            <person name="Ramesh M.A."/>
            <person name="Rehmeyer C.J."/>
            <person name="Roe B.A."/>
            <person name="Shenoy N."/>
            <person name="Stanke M."/>
            <person name="Ter-Hovhannisyan V."/>
            <person name="Tunlid A."/>
            <person name="Velagapudi R."/>
            <person name="Vision T.J."/>
            <person name="Zeng Q."/>
            <person name="Zolan M.E."/>
            <person name="Pukkila P.J."/>
        </authorList>
    </citation>
    <scope>NUCLEOTIDE SEQUENCE [LARGE SCALE GENOMIC DNA]</scope>
    <source>
        <strain evidence="3">Okayama-7 / 130 / ATCC MYA-4618 / FGSC 9003</strain>
    </source>
</reference>
<feature type="transmembrane region" description="Helical" evidence="1">
    <location>
        <begin position="84"/>
        <end position="106"/>
    </location>
</feature>
<dbReference type="STRING" id="240176.A8NCQ9"/>
<keyword evidence="1" id="KW-1133">Transmembrane helix</keyword>
<evidence type="ECO:0000256" key="1">
    <source>
        <dbReference type="SAM" id="Phobius"/>
    </source>
</evidence>
<dbReference type="EMBL" id="AACS02000009">
    <property type="protein sequence ID" value="EAU89352.1"/>
    <property type="molecule type" value="Genomic_DNA"/>
</dbReference>
<keyword evidence="1" id="KW-0812">Transmembrane</keyword>
<gene>
    <name evidence="2" type="ORF">CC1G_03617</name>
</gene>
<sequence length="246" mass="27988">MSDGKAGLIQKLQVARDEAIPRILARHCRDSKDGLFIIGPDTSPTSSKRLVFIQACLLNLFIICCVSVLAWTTIFNDFYDTYPAALHATFALTHVLVVGTASYILFRSTVFPFVFGECRLRWCYGFQKTEILVRQAPAHLRPTRHAARSLDSTQDKGSLPLGENDKYRSWISSIRKAIDPRLLYLRPSAILSNEYWTPDYGVLRDLYDSMREGGVVEDELLVTSIWERCDDGTWIIVECDIEMDKL</sequence>
<dbReference type="GeneID" id="6009091"/>
<dbReference type="Proteomes" id="UP000001861">
    <property type="component" value="Unassembled WGS sequence"/>
</dbReference>
<accession>A8NCQ9</accession>
<keyword evidence="3" id="KW-1185">Reference proteome</keyword>
<keyword evidence="1" id="KW-0472">Membrane</keyword>
<dbReference type="RefSeq" id="XP_001832603.1">
    <property type="nucleotide sequence ID" value="XM_001832551.1"/>
</dbReference>
<dbReference type="KEGG" id="cci:CC1G_03617"/>
<protein>
    <submittedName>
        <fullName evidence="2">Uncharacterized protein</fullName>
    </submittedName>
</protein>
<dbReference type="AlphaFoldDB" id="A8NCQ9"/>
<name>A8NCQ9_COPC7</name>